<gene>
    <name evidence="4" type="ORF">FMM08_14240</name>
</gene>
<organism evidence="4 5">
    <name type="scientific">Quadrisphaera setariae</name>
    <dbReference type="NCBI Taxonomy" id="2593304"/>
    <lineage>
        <taxon>Bacteria</taxon>
        <taxon>Bacillati</taxon>
        <taxon>Actinomycetota</taxon>
        <taxon>Actinomycetes</taxon>
        <taxon>Kineosporiales</taxon>
        <taxon>Kineosporiaceae</taxon>
        <taxon>Quadrisphaera</taxon>
    </lineage>
</organism>
<comment type="similarity">
    <text evidence="1">Belongs to the LytR/CpsA/Psr (LCP) family.</text>
</comment>
<dbReference type="PANTHER" id="PTHR33392:SF6">
    <property type="entry name" value="POLYISOPRENYL-TEICHOIC ACID--PEPTIDOGLYCAN TEICHOIC ACID TRANSFERASE TAGU"/>
    <property type="match status" value="1"/>
</dbReference>
<dbReference type="RefSeq" id="WP_147927049.1">
    <property type="nucleotide sequence ID" value="NZ_VKAC01000008.1"/>
</dbReference>
<feature type="compositionally biased region" description="Low complexity" evidence="2">
    <location>
        <begin position="351"/>
        <end position="411"/>
    </location>
</feature>
<dbReference type="NCBIfam" id="TIGR00350">
    <property type="entry name" value="lytR_cpsA_psr"/>
    <property type="match status" value="1"/>
</dbReference>
<dbReference type="Gene3D" id="3.40.630.190">
    <property type="entry name" value="LCP protein"/>
    <property type="match status" value="1"/>
</dbReference>
<dbReference type="InterPro" id="IPR050922">
    <property type="entry name" value="LytR/CpsA/Psr_CW_biosynth"/>
</dbReference>
<dbReference type="EMBL" id="VKAC01000008">
    <property type="protein sequence ID" value="TXR55473.1"/>
    <property type="molecule type" value="Genomic_DNA"/>
</dbReference>
<feature type="domain" description="Cell envelope-related transcriptional attenuator" evidence="3">
    <location>
        <begin position="101"/>
        <end position="262"/>
    </location>
</feature>
<dbReference type="Pfam" id="PF03816">
    <property type="entry name" value="LytR_cpsA_psr"/>
    <property type="match status" value="1"/>
</dbReference>
<dbReference type="AlphaFoldDB" id="A0A5C8ZE45"/>
<comment type="caution">
    <text evidence="4">The sequence shown here is derived from an EMBL/GenBank/DDBJ whole genome shotgun (WGS) entry which is preliminary data.</text>
</comment>
<evidence type="ECO:0000313" key="5">
    <source>
        <dbReference type="Proteomes" id="UP000321234"/>
    </source>
</evidence>
<dbReference type="OrthoDB" id="9782542at2"/>
<evidence type="ECO:0000256" key="2">
    <source>
        <dbReference type="SAM" id="MobiDB-lite"/>
    </source>
</evidence>
<dbReference type="Proteomes" id="UP000321234">
    <property type="component" value="Unassembled WGS sequence"/>
</dbReference>
<evidence type="ECO:0000313" key="4">
    <source>
        <dbReference type="EMBL" id="TXR55473.1"/>
    </source>
</evidence>
<reference evidence="4 5" key="1">
    <citation type="submission" date="2019-07" db="EMBL/GenBank/DDBJ databases">
        <title>Quadrisphaera sp. strain DD2A genome sequencing and assembly.</title>
        <authorList>
            <person name="Kim I."/>
        </authorList>
    </citation>
    <scope>NUCLEOTIDE SEQUENCE [LARGE SCALE GENOMIC DNA]</scope>
    <source>
        <strain evidence="4 5">DD2A</strain>
    </source>
</reference>
<dbReference type="PANTHER" id="PTHR33392">
    <property type="entry name" value="POLYISOPRENYL-TEICHOIC ACID--PEPTIDOGLYCAN TEICHOIC ACID TRANSFERASE TAGU"/>
    <property type="match status" value="1"/>
</dbReference>
<evidence type="ECO:0000256" key="1">
    <source>
        <dbReference type="ARBA" id="ARBA00006068"/>
    </source>
</evidence>
<dbReference type="InterPro" id="IPR004474">
    <property type="entry name" value="LytR_CpsA_psr"/>
</dbReference>
<sequence>MPSSPALDDASPRHRMMRRRRRTLRIAGAVGAVVLLSGAATAYGVYQHLDSNITSADISKQLGGDRPAVVAKGAENILVLGSDSRAGTGTEYGAGLTTAQSDTMLLVHLSADRKWAAAVSIPRDSWVSIPSCTGTDGTTTTPRQAKINEAFTLGSEHGGTASGAACSIKTVEAATGVHIDHFVVVDFEGFKDMTTALGGVPVCTTEPVVDPKANLDLPAGQHELEGEQALAFVRERHAIGDGSDLGRINRQQQFLASMARTAESELTDPTAMYGFLDAATKSITTDSGLGSLSALASLAESVKSLPPSQLQFFTVPNHPRSDVVKSDTANVLWSEPQANALFGDLEHDVDPTAASPTTSTATSTTTGSAAQQPSASATPSHSTTKGSGHHSTTTTTPSPSASTPAAPLTPSVTGADEACTVT</sequence>
<proteinExistence type="inferred from homology"/>
<name>A0A5C8ZE45_9ACTN</name>
<keyword evidence="5" id="KW-1185">Reference proteome</keyword>
<evidence type="ECO:0000259" key="3">
    <source>
        <dbReference type="Pfam" id="PF03816"/>
    </source>
</evidence>
<feature type="region of interest" description="Disordered" evidence="2">
    <location>
        <begin position="347"/>
        <end position="422"/>
    </location>
</feature>
<protein>
    <submittedName>
        <fullName evidence="4">LytR family transcriptional regulator</fullName>
    </submittedName>
</protein>
<accession>A0A5C8ZE45</accession>